<evidence type="ECO:0000313" key="6">
    <source>
        <dbReference type="EMBL" id="AAP80713.1"/>
    </source>
</evidence>
<feature type="binding site" description="axial binding residue" evidence="5">
    <location>
        <position position="84"/>
    </location>
    <ligand>
        <name>chlorophyll b</name>
        <dbReference type="ChEBI" id="CHEBI:61721"/>
        <label>1</label>
    </ligand>
    <ligandPart>
        <name>Mg</name>
        <dbReference type="ChEBI" id="CHEBI:25107"/>
    </ligandPart>
</feature>
<dbReference type="AlphaFoldDB" id="Q7XY90"/>
<evidence type="ECO:0000256" key="3">
    <source>
        <dbReference type="ARBA" id="ARBA00022531"/>
    </source>
</evidence>
<dbReference type="PANTHER" id="PTHR21649">
    <property type="entry name" value="CHLOROPHYLL A/B BINDING PROTEIN"/>
    <property type="match status" value="1"/>
</dbReference>
<protein>
    <submittedName>
        <fullName evidence="6">Light-harvest protein</fullName>
    </submittedName>
</protein>
<feature type="binding site" evidence="5">
    <location>
        <position position="174"/>
    </location>
    <ligand>
        <name>chlorophyll a</name>
        <dbReference type="ChEBI" id="CHEBI:58416"/>
        <label>1</label>
    </ligand>
</feature>
<evidence type="ECO:0000256" key="5">
    <source>
        <dbReference type="PIRSR" id="PIRSR601344-1"/>
    </source>
</evidence>
<dbReference type="GO" id="GO:0009507">
    <property type="term" value="C:chloroplast"/>
    <property type="evidence" value="ECO:0007669"/>
    <property type="project" value="UniProtKB-SubCell"/>
</dbReference>
<dbReference type="SUPFAM" id="SSF103511">
    <property type="entry name" value="Chlorophyll a-b binding protein"/>
    <property type="match status" value="1"/>
</dbReference>
<dbReference type="InterPro" id="IPR022796">
    <property type="entry name" value="Chloroa_b-bind"/>
</dbReference>
<keyword evidence="5" id="KW-0148">Chlorophyll</keyword>
<keyword evidence="5" id="KW-0157">Chromophore</keyword>
<feature type="binding site" evidence="5">
    <location>
        <position position="179"/>
    </location>
    <ligand>
        <name>chlorophyll a</name>
        <dbReference type="ChEBI" id="CHEBI:58416"/>
        <label>1</label>
    </ligand>
</feature>
<dbReference type="EMBL" id="AF517872">
    <property type="protein sequence ID" value="AAP80713.1"/>
    <property type="molecule type" value="mRNA"/>
</dbReference>
<accession>Q7XY90</accession>
<evidence type="ECO:0000256" key="2">
    <source>
        <dbReference type="ARBA" id="ARBA00022528"/>
    </source>
</evidence>
<dbReference type="Pfam" id="PF00504">
    <property type="entry name" value="Chloroa_b-bind"/>
    <property type="match status" value="1"/>
</dbReference>
<keyword evidence="4" id="KW-0934">Plastid</keyword>
<dbReference type="Gene3D" id="1.10.3460.10">
    <property type="entry name" value="Chlorophyll a/b binding protein domain"/>
    <property type="match status" value="1"/>
</dbReference>
<name>Q7XY90_GRIJA</name>
<feature type="binding site" evidence="5">
    <location>
        <position position="79"/>
    </location>
    <ligand>
        <name>chlorophyll a</name>
        <dbReference type="ChEBI" id="CHEBI:58416"/>
        <label>1</label>
    </ligand>
</feature>
<proteinExistence type="evidence at transcript level"/>
<feature type="binding site" evidence="5">
    <location>
        <position position="173"/>
    </location>
    <ligand>
        <name>chlorophyll a</name>
        <dbReference type="ChEBI" id="CHEBI:58416"/>
        <label>1</label>
    </ligand>
</feature>
<reference evidence="6" key="1">
    <citation type="submission" date="2002-06" db="EMBL/GenBank/DDBJ databases">
        <title>Gj241 Griffithsia japonica light harvest protein gene.</title>
        <authorList>
            <person name="Liu C.L."/>
            <person name="Lee Y.K."/>
            <person name="Lee H.K."/>
        </authorList>
    </citation>
    <scope>NUCLEOTIDE SEQUENCE</scope>
    <source>
        <strain evidence="6">Gj241</strain>
    </source>
</reference>
<sequence>MNAFVPTLPLLSRSSLGGASLSVAPRASAPATVSMSERSASVPFLKKPENLPDTLIGYTGFDPLNFTGRVDYRWMQEAEIKHGRVSMLAVLGMLVQEFIHLPAKGFENPLATEAFFQVPSAGLFQIFLFCGFAELYLHKGKLSPSDMFSDGATPGELGFNPMNLDVSDSLRLKEIKNGRLAMCASGGFIHSMLLYKTPIIAQLLDFQPLKVPM</sequence>
<feature type="binding site" evidence="5">
    <location>
        <position position="82"/>
    </location>
    <ligand>
        <name>chlorophyll a</name>
        <dbReference type="ChEBI" id="CHEBI:58416"/>
        <label>1</label>
    </ligand>
</feature>
<keyword evidence="3" id="KW-0602">Photosynthesis</keyword>
<organism evidence="6">
    <name type="scientific">Griffithsia japonica</name>
    <name type="common">Red alga</name>
    <dbReference type="NCBI Taxonomy" id="83288"/>
    <lineage>
        <taxon>Eukaryota</taxon>
        <taxon>Rhodophyta</taxon>
        <taxon>Florideophyceae</taxon>
        <taxon>Rhodymeniophycidae</taxon>
        <taxon>Ceramiales</taxon>
        <taxon>Ceramiaceae</taxon>
        <taxon>Griffithsia</taxon>
    </lineage>
</organism>
<dbReference type="InterPro" id="IPR001344">
    <property type="entry name" value="Chloro_AB-bd_pln"/>
</dbReference>
<dbReference type="GO" id="GO:0016020">
    <property type="term" value="C:membrane"/>
    <property type="evidence" value="ECO:0007669"/>
    <property type="project" value="InterPro"/>
</dbReference>
<keyword evidence="2" id="KW-0150">Chloroplast</keyword>
<comment type="subcellular location">
    <subcellularLocation>
        <location evidence="1">Plastid</location>
        <location evidence="1">Chloroplast</location>
    </subcellularLocation>
</comment>
<feature type="binding site" evidence="5">
    <location>
        <position position="177"/>
    </location>
    <ligand>
        <name>chlorophyll a</name>
        <dbReference type="ChEBI" id="CHEBI:58416"/>
        <label>1</label>
    </ligand>
</feature>
<dbReference type="GO" id="GO:0016168">
    <property type="term" value="F:chlorophyll binding"/>
    <property type="evidence" value="ECO:0007669"/>
    <property type="project" value="UniProtKB-KW"/>
</dbReference>
<dbReference type="GO" id="GO:0009765">
    <property type="term" value="P:photosynthesis, light harvesting"/>
    <property type="evidence" value="ECO:0007669"/>
    <property type="project" value="InterPro"/>
</dbReference>
<evidence type="ECO:0000256" key="4">
    <source>
        <dbReference type="ARBA" id="ARBA00022640"/>
    </source>
</evidence>
<evidence type="ECO:0000256" key="1">
    <source>
        <dbReference type="ARBA" id="ARBA00004229"/>
    </source>
</evidence>